<dbReference type="GO" id="GO:0016740">
    <property type="term" value="F:transferase activity"/>
    <property type="evidence" value="ECO:0007669"/>
    <property type="project" value="UniProtKB-KW"/>
</dbReference>
<proteinExistence type="predicted"/>
<feature type="compositionally biased region" description="Low complexity" evidence="1">
    <location>
        <begin position="1"/>
        <end position="15"/>
    </location>
</feature>
<sequence>MAHPAPLAADTPADLEGPAALRHPGTLLSRERRLVAPYDLEMAGQVPPGHRAASQGGTGILNAAEQPFRLDYARHARVHVINGMGVALGDSIIGLSALAALRDAHPALRVVLYRPSRLAGHVEQLYRLADEVVAGMRMLPVHLDALPADDPRIDVGNQLYRPSFAALPMIDYFLDALGVDPATVPAAARRNRWLSRLALPELPAAWRGRRYALFCAEASTPLRSIPPSRRAAIVERIARRYGLPVLGFGPVEHAAYTDVRELSPDTAAYFAWIRDAAVLVSADTSAIHAADGFEVPTLAGFTSIAPELRVRDYPLCRPFVVTVPPALRDRHASDDPAEIAMVEAAWGLVDWDALAWPRARA</sequence>
<feature type="region of interest" description="Disordered" evidence="1">
    <location>
        <begin position="1"/>
        <end position="21"/>
    </location>
</feature>
<evidence type="ECO:0000313" key="2">
    <source>
        <dbReference type="EMBL" id="PEH36483.1"/>
    </source>
</evidence>
<dbReference type="RefSeq" id="WP_098153464.1">
    <property type="nucleotide sequence ID" value="NZ_CADEXJ010000001.1"/>
</dbReference>
<reference evidence="3" key="1">
    <citation type="submission" date="2017-09" db="EMBL/GenBank/DDBJ databases">
        <title>FDA dAtabase for Regulatory Grade micrObial Sequences (FDA-ARGOS): Supporting development and validation of Infectious Disease Dx tests.</title>
        <authorList>
            <person name="Minogue T."/>
            <person name="Wolcott M."/>
            <person name="Wasieloski L."/>
            <person name="Aguilar W."/>
            <person name="Moore D."/>
            <person name="Tallon L."/>
            <person name="Sadzewicz L."/>
            <person name="Ott S."/>
            <person name="Zhao X."/>
            <person name="Nagaraj S."/>
            <person name="Vavikolanu K."/>
            <person name="Aluvathingal J."/>
            <person name="Nadendla S."/>
            <person name="Sichtig H."/>
        </authorList>
    </citation>
    <scope>NUCLEOTIDE SEQUENCE [LARGE SCALE GENOMIC DNA]</scope>
    <source>
        <strain evidence="3">FDAARGOS_390</strain>
    </source>
</reference>
<evidence type="ECO:0000313" key="3">
    <source>
        <dbReference type="Proteomes" id="UP000220629"/>
    </source>
</evidence>
<dbReference type="EMBL" id="PDDY01000004">
    <property type="protein sequence ID" value="PEH36483.1"/>
    <property type="molecule type" value="Genomic_DNA"/>
</dbReference>
<protein>
    <submittedName>
        <fullName evidence="2">ADP-heptose--LPS heptosyltransferase</fullName>
    </submittedName>
</protein>
<accession>A0A2A7RZ30</accession>
<organism evidence="2 3">
    <name type="scientific">Burkholderia gladioli</name>
    <name type="common">Pseudomonas marginata</name>
    <name type="synonym">Phytomonas marginata</name>
    <dbReference type="NCBI Taxonomy" id="28095"/>
    <lineage>
        <taxon>Bacteria</taxon>
        <taxon>Pseudomonadati</taxon>
        <taxon>Pseudomonadota</taxon>
        <taxon>Betaproteobacteria</taxon>
        <taxon>Burkholderiales</taxon>
        <taxon>Burkholderiaceae</taxon>
        <taxon>Burkholderia</taxon>
    </lineage>
</organism>
<name>A0A2A7RZ30_BURGA</name>
<gene>
    <name evidence="2" type="ORF">CRM94_17705</name>
</gene>
<comment type="caution">
    <text evidence="2">The sequence shown here is derived from an EMBL/GenBank/DDBJ whole genome shotgun (WGS) entry which is preliminary data.</text>
</comment>
<dbReference type="Proteomes" id="UP000220629">
    <property type="component" value="Unassembled WGS sequence"/>
</dbReference>
<keyword evidence="2" id="KW-0808">Transferase</keyword>
<dbReference type="Gene3D" id="3.40.50.2000">
    <property type="entry name" value="Glycogen Phosphorylase B"/>
    <property type="match status" value="1"/>
</dbReference>
<evidence type="ECO:0000256" key="1">
    <source>
        <dbReference type="SAM" id="MobiDB-lite"/>
    </source>
</evidence>
<dbReference type="SUPFAM" id="SSF53756">
    <property type="entry name" value="UDP-Glycosyltransferase/glycogen phosphorylase"/>
    <property type="match status" value="1"/>
</dbReference>
<dbReference type="AlphaFoldDB" id="A0A2A7RZ30"/>